<protein>
    <submittedName>
        <fullName evidence="1">Uncharacterized protein</fullName>
    </submittedName>
</protein>
<organism evidence="1">
    <name type="scientific">marine sediment metagenome</name>
    <dbReference type="NCBI Taxonomy" id="412755"/>
    <lineage>
        <taxon>unclassified sequences</taxon>
        <taxon>metagenomes</taxon>
        <taxon>ecological metagenomes</taxon>
    </lineage>
</organism>
<dbReference type="EMBL" id="LAZR01000568">
    <property type="protein sequence ID" value="KKN64074.1"/>
    <property type="molecule type" value="Genomic_DNA"/>
</dbReference>
<name>A0A0F9SAJ4_9ZZZZ</name>
<comment type="caution">
    <text evidence="1">The sequence shown here is derived from an EMBL/GenBank/DDBJ whole genome shotgun (WGS) entry which is preliminary data.</text>
</comment>
<dbReference type="AlphaFoldDB" id="A0A0F9SAJ4"/>
<accession>A0A0F9SAJ4</accession>
<evidence type="ECO:0000313" key="1">
    <source>
        <dbReference type="EMBL" id="KKN64074.1"/>
    </source>
</evidence>
<sequence>MSKMKPWDFEYYRLKRLLLLTFFLALMLGFFFGAFWTDYQNNTSYTPLHDNHYVVFGNEFGTEPSCLGCHISGSISTWHNVNGQNVSITYTIQISNLTIGKSYIVATTRDIIFFRFNGTMPHLLDYFFEIPDFNSIEFSLFEYKNNQFFAYNQLGNRDNLLFLDYYKLEW</sequence>
<gene>
    <name evidence="1" type="ORF">LCGC14_0495010</name>
</gene>
<reference evidence="1" key="1">
    <citation type="journal article" date="2015" name="Nature">
        <title>Complex archaea that bridge the gap between prokaryotes and eukaryotes.</title>
        <authorList>
            <person name="Spang A."/>
            <person name="Saw J.H."/>
            <person name="Jorgensen S.L."/>
            <person name="Zaremba-Niedzwiedzka K."/>
            <person name="Martijn J."/>
            <person name="Lind A.E."/>
            <person name="van Eijk R."/>
            <person name="Schleper C."/>
            <person name="Guy L."/>
            <person name="Ettema T.J."/>
        </authorList>
    </citation>
    <scope>NUCLEOTIDE SEQUENCE</scope>
</reference>
<proteinExistence type="predicted"/>